<dbReference type="InterPro" id="IPR006842">
    <property type="entry name" value="Transposase_31"/>
</dbReference>
<dbReference type="PANTHER" id="PTHR34611:SF2">
    <property type="entry name" value="INACTIVE RECOMBINATION-PROMOTING NUCLEASE-LIKE PROTEIN RPNE-RELATED"/>
    <property type="match status" value="1"/>
</dbReference>
<sequence>MKIQSPHDKMFKETFGNVEVAQSFLAHYLPHNLLKIIDVTTFELLKDSFINKELAEDFSDLLFHVNIEEKDGFIYFLFEHKSYSSKDISFQLLRYMISIWDAKIKKEQITELPVILPLVIYHGKEDWNSTLTLGEMILGYQRLPKEIQKFIPDYEYLLYDLSTYTDEEIKGMAQLRIVLTLFRDIMTKDGEDLIMSIERAISYLYEIDDLQTGMDYFQTMMRYIFGAKTNFTSEEVKTIMERIEKDYPEGSEVIMSIADLLREEGRGEGREEGREEEKVELIMKAINEGLNLELIAKITGLSIKEVEKIANERKD</sequence>
<dbReference type="Pfam" id="PF04754">
    <property type="entry name" value="Transposase_31"/>
    <property type="match status" value="1"/>
</dbReference>
<dbReference type="GO" id="GO:1990238">
    <property type="term" value="F:double-stranded DNA endonuclease activity"/>
    <property type="evidence" value="ECO:0007669"/>
    <property type="project" value="TreeGrafter"/>
</dbReference>
<dbReference type="InterPro" id="IPR010106">
    <property type="entry name" value="RpnA"/>
</dbReference>
<dbReference type="OrthoDB" id="1980949at2"/>
<comment type="caution">
    <text evidence="3">The sequence shown here is derived from an EMBL/GenBank/DDBJ whole genome shotgun (WGS) entry which is preliminary data.</text>
</comment>
<evidence type="ECO:0000313" key="3">
    <source>
        <dbReference type="EMBL" id="RDW15805.1"/>
    </source>
</evidence>
<dbReference type="InterPro" id="IPR051699">
    <property type="entry name" value="Rpn/YhgA-like_nuclease"/>
</dbReference>
<name>A0A3D8PKU5_9BACI</name>
<evidence type="ECO:0000313" key="4">
    <source>
        <dbReference type="Proteomes" id="UP000257143"/>
    </source>
</evidence>
<organism evidence="3 4">
    <name type="scientific">Oceanobacillus arenosus</name>
    <dbReference type="NCBI Taxonomy" id="1229153"/>
    <lineage>
        <taxon>Bacteria</taxon>
        <taxon>Bacillati</taxon>
        <taxon>Bacillota</taxon>
        <taxon>Bacilli</taxon>
        <taxon>Bacillales</taxon>
        <taxon>Bacillaceae</taxon>
        <taxon>Oceanobacillus</taxon>
    </lineage>
</organism>
<dbReference type="AlphaFoldDB" id="A0A3D8PKU5"/>
<accession>A0A3D8PKU5</accession>
<gene>
    <name evidence="3" type="ORF">CWR48_18940</name>
</gene>
<dbReference type="GO" id="GO:0006310">
    <property type="term" value="P:DNA recombination"/>
    <property type="evidence" value="ECO:0007669"/>
    <property type="project" value="TreeGrafter"/>
</dbReference>
<dbReference type="Proteomes" id="UP000257143">
    <property type="component" value="Unassembled WGS sequence"/>
</dbReference>
<protein>
    <submittedName>
        <fullName evidence="3">Transposase</fullName>
    </submittedName>
</protein>
<dbReference type="PANTHER" id="PTHR34611">
    <property type="match status" value="1"/>
</dbReference>
<reference evidence="4" key="1">
    <citation type="submission" date="2017-11" db="EMBL/GenBank/DDBJ databases">
        <authorList>
            <person name="Zhu W."/>
        </authorList>
    </citation>
    <scope>NUCLEOTIDE SEQUENCE [LARGE SCALE GENOMIC DNA]</scope>
    <source>
        <strain evidence="4">CAU 1183</strain>
    </source>
</reference>
<comment type="similarity">
    <text evidence="1">Belongs to the Rpn/YhgA-like nuclease family.</text>
</comment>
<evidence type="ECO:0000259" key="2">
    <source>
        <dbReference type="Pfam" id="PF04754"/>
    </source>
</evidence>
<feature type="domain" description="Transposase (putative) YhgA-like" evidence="2">
    <location>
        <begin position="5"/>
        <end position="209"/>
    </location>
</feature>
<proteinExistence type="inferred from homology"/>
<dbReference type="RefSeq" id="WP_115774859.1">
    <property type="nucleotide sequence ID" value="NZ_PIOC01000032.1"/>
</dbReference>
<dbReference type="NCBIfam" id="TIGR01784">
    <property type="entry name" value="T_den_put_tspse"/>
    <property type="match status" value="1"/>
</dbReference>
<dbReference type="EMBL" id="PIOC01000032">
    <property type="protein sequence ID" value="RDW15805.1"/>
    <property type="molecule type" value="Genomic_DNA"/>
</dbReference>
<keyword evidence="4" id="KW-1185">Reference proteome</keyword>
<evidence type="ECO:0000256" key="1">
    <source>
        <dbReference type="ARBA" id="ARBA00009787"/>
    </source>
</evidence>